<protein>
    <submittedName>
        <fullName evidence="2">Uncharacterized protein</fullName>
    </submittedName>
</protein>
<accession>A0AAV6W9U7</accession>
<name>A0AAV6W9U7_9LAMI</name>
<feature type="region of interest" description="Disordered" evidence="1">
    <location>
        <begin position="1"/>
        <end position="58"/>
    </location>
</feature>
<organism evidence="2 3">
    <name type="scientific">Buddleja alternifolia</name>
    <dbReference type="NCBI Taxonomy" id="168488"/>
    <lineage>
        <taxon>Eukaryota</taxon>
        <taxon>Viridiplantae</taxon>
        <taxon>Streptophyta</taxon>
        <taxon>Embryophyta</taxon>
        <taxon>Tracheophyta</taxon>
        <taxon>Spermatophyta</taxon>
        <taxon>Magnoliopsida</taxon>
        <taxon>eudicotyledons</taxon>
        <taxon>Gunneridae</taxon>
        <taxon>Pentapetalae</taxon>
        <taxon>asterids</taxon>
        <taxon>lamiids</taxon>
        <taxon>Lamiales</taxon>
        <taxon>Scrophulariaceae</taxon>
        <taxon>Buddlejeae</taxon>
        <taxon>Buddleja</taxon>
    </lineage>
</organism>
<comment type="caution">
    <text evidence="2">The sequence shown here is derived from an EMBL/GenBank/DDBJ whole genome shotgun (WGS) entry which is preliminary data.</text>
</comment>
<evidence type="ECO:0000313" key="2">
    <source>
        <dbReference type="EMBL" id="KAG8367221.1"/>
    </source>
</evidence>
<evidence type="ECO:0000313" key="3">
    <source>
        <dbReference type="Proteomes" id="UP000826271"/>
    </source>
</evidence>
<evidence type="ECO:0000256" key="1">
    <source>
        <dbReference type="SAM" id="MobiDB-lite"/>
    </source>
</evidence>
<reference evidence="2" key="1">
    <citation type="submission" date="2019-10" db="EMBL/GenBank/DDBJ databases">
        <authorList>
            <person name="Zhang R."/>
            <person name="Pan Y."/>
            <person name="Wang J."/>
            <person name="Ma R."/>
            <person name="Yu S."/>
        </authorList>
    </citation>
    <scope>NUCLEOTIDE SEQUENCE</scope>
    <source>
        <strain evidence="2">LA-IB0</strain>
        <tissue evidence="2">Leaf</tissue>
    </source>
</reference>
<keyword evidence="3" id="KW-1185">Reference proteome</keyword>
<dbReference type="AlphaFoldDB" id="A0AAV6W9U7"/>
<dbReference type="PANTHER" id="PTHR35277:SF10">
    <property type="entry name" value="OS09G0363700 PROTEIN"/>
    <property type="match status" value="1"/>
</dbReference>
<dbReference type="Proteomes" id="UP000826271">
    <property type="component" value="Unassembled WGS sequence"/>
</dbReference>
<feature type="compositionally biased region" description="Basic and acidic residues" evidence="1">
    <location>
        <begin position="15"/>
        <end position="31"/>
    </location>
</feature>
<dbReference type="PANTHER" id="PTHR35277">
    <property type="entry name" value="OS09G0363700 PROTEIN"/>
    <property type="match status" value="1"/>
</dbReference>
<gene>
    <name evidence="2" type="ORF">BUALT_Bualt16G0050100</name>
</gene>
<sequence length="113" mass="12862">MAVDASSGENVKVSRAKEEKESVMMQREKSPYHHRKETHGMSDDIDENTPINEIKGPNVFERAKEEIDALIQTIHPKKESNNDLYSSKKEGGLLISIGRWLEKLCCPQSNHKD</sequence>
<dbReference type="EMBL" id="WHWC01000016">
    <property type="protein sequence ID" value="KAG8367221.1"/>
    <property type="molecule type" value="Genomic_DNA"/>
</dbReference>
<proteinExistence type="predicted"/>